<evidence type="ECO:0000256" key="1">
    <source>
        <dbReference type="SAM" id="Coils"/>
    </source>
</evidence>
<reference evidence="3" key="1">
    <citation type="submission" date="2017-09" db="EMBL/GenBank/DDBJ databases">
        <title>Depth-based differentiation of microbial function through sediment-hosted aquifers and enrichment of novel symbionts in the deep terrestrial subsurface.</title>
        <authorList>
            <person name="Probst A.J."/>
            <person name="Ladd B."/>
            <person name="Jarett J.K."/>
            <person name="Geller-Mcgrath D.E."/>
            <person name="Sieber C.M.K."/>
            <person name="Emerson J.B."/>
            <person name="Anantharaman K."/>
            <person name="Thomas B.C."/>
            <person name="Malmstrom R."/>
            <person name="Stieglmeier M."/>
            <person name="Klingl A."/>
            <person name="Woyke T."/>
            <person name="Ryan C.M."/>
            <person name="Banfield J.F."/>
        </authorList>
    </citation>
    <scope>NUCLEOTIDE SEQUENCE [LARGE SCALE GENOMIC DNA]</scope>
</reference>
<keyword evidence="1" id="KW-0175">Coiled coil</keyword>
<evidence type="ECO:0000313" key="2">
    <source>
        <dbReference type="EMBL" id="PIZ68940.1"/>
    </source>
</evidence>
<dbReference type="EMBL" id="PFOE01000006">
    <property type="protein sequence ID" value="PIZ68940.1"/>
    <property type="molecule type" value="Genomic_DNA"/>
</dbReference>
<dbReference type="Gene3D" id="6.10.250.3150">
    <property type="match status" value="1"/>
</dbReference>
<sequence>MKKILLFLVLLVLFLIPCRVYSQSVGELQQQIDDLTQKVTDLQNQGKTLASQITYMDSQIKLTTLKITQTQSQIDDLTLKIGRLEVSLDQMSVILKSRIAAAYEQGQPNVLSLFFSSSK</sequence>
<organism evidence="2 3">
    <name type="scientific">Candidatus Roizmanbacteria bacterium CG_4_10_14_0_2_um_filter_36_35</name>
    <dbReference type="NCBI Taxonomy" id="1974822"/>
    <lineage>
        <taxon>Bacteria</taxon>
        <taxon>Candidatus Roizmaniibacteriota</taxon>
    </lineage>
</organism>
<feature type="non-terminal residue" evidence="2">
    <location>
        <position position="119"/>
    </location>
</feature>
<dbReference type="Proteomes" id="UP000230177">
    <property type="component" value="Unassembled WGS sequence"/>
</dbReference>
<name>A0A2M7UCI6_9BACT</name>
<dbReference type="SUPFAM" id="SSF46579">
    <property type="entry name" value="Prefoldin"/>
    <property type="match status" value="1"/>
</dbReference>
<protein>
    <submittedName>
        <fullName evidence="2">Uncharacterized protein</fullName>
    </submittedName>
</protein>
<dbReference type="AlphaFoldDB" id="A0A2M7UCI6"/>
<accession>A0A2M7UCI6</accession>
<proteinExistence type="predicted"/>
<feature type="coiled-coil region" evidence="1">
    <location>
        <begin position="18"/>
        <end position="52"/>
    </location>
</feature>
<gene>
    <name evidence="2" type="ORF">COY13_00180</name>
</gene>
<comment type="caution">
    <text evidence="2">The sequence shown here is derived from an EMBL/GenBank/DDBJ whole genome shotgun (WGS) entry which is preliminary data.</text>
</comment>
<evidence type="ECO:0000313" key="3">
    <source>
        <dbReference type="Proteomes" id="UP000230177"/>
    </source>
</evidence>